<dbReference type="Pfam" id="PF03372">
    <property type="entry name" value="Exo_endo_phos"/>
    <property type="match status" value="1"/>
</dbReference>
<gene>
    <name evidence="2" type="ORF">CQ405_02750</name>
</gene>
<dbReference type="RefSeq" id="WP_106870388.1">
    <property type="nucleotide sequence ID" value="NZ_CP053841.1"/>
</dbReference>
<keyword evidence="3" id="KW-1185">Reference proteome</keyword>
<accession>A0A2P8R2H8</accession>
<dbReference type="EMBL" id="PDHH01000002">
    <property type="protein sequence ID" value="PSM52668.1"/>
    <property type="molecule type" value="Genomic_DNA"/>
</dbReference>
<dbReference type="GO" id="GO:0003824">
    <property type="term" value="F:catalytic activity"/>
    <property type="evidence" value="ECO:0007669"/>
    <property type="project" value="InterPro"/>
</dbReference>
<sequence length="244" mass="28778">MFKPLKILHNSNKIITNQFISNKFKLVCWNVHKNNKNAKFKKYIEDISVDFLLFQEAKFDDREIIIPNFNYNAAANLELNSKFYGVLTASKIRSTYAKAYLSEGKEGVFGTHKSLLFSTYMFEDMGELLILNIHSINFRENTRFIKELQKLSAIVEFHKGAIIIAGDFNTWNKKRLLVLKELIKSLRLKMVKFDEHNHIKSFMGNQLDFIFYRDLKLINSWVEIDHRLSDHNPLFAEFEKLDNK</sequence>
<reference evidence="3" key="1">
    <citation type="submission" date="2017-10" db="EMBL/GenBank/DDBJ databases">
        <title>Campylobacter species from seals.</title>
        <authorList>
            <person name="Gilbert M.J."/>
            <person name="Zomer A.L."/>
            <person name="Timmerman A.J."/>
            <person name="Duim B."/>
            <person name="Wagenaar J.A."/>
        </authorList>
    </citation>
    <scope>NUCLEOTIDE SEQUENCE [LARGE SCALE GENOMIC DNA]</scope>
    <source>
        <strain evidence="3">17S00004-5</strain>
    </source>
</reference>
<evidence type="ECO:0000313" key="3">
    <source>
        <dbReference type="Proteomes" id="UP000240535"/>
    </source>
</evidence>
<protein>
    <recommendedName>
        <fullName evidence="1">Endonuclease/exonuclease/phosphatase domain-containing protein</fullName>
    </recommendedName>
</protein>
<dbReference type="Gene3D" id="3.60.10.10">
    <property type="entry name" value="Endonuclease/exonuclease/phosphatase"/>
    <property type="match status" value="1"/>
</dbReference>
<evidence type="ECO:0000313" key="2">
    <source>
        <dbReference type="EMBL" id="PSM52668.1"/>
    </source>
</evidence>
<comment type="caution">
    <text evidence="2">The sequence shown here is derived from an EMBL/GenBank/DDBJ whole genome shotgun (WGS) entry which is preliminary data.</text>
</comment>
<dbReference type="Proteomes" id="UP000240535">
    <property type="component" value="Unassembled WGS sequence"/>
</dbReference>
<dbReference type="InterPro" id="IPR036691">
    <property type="entry name" value="Endo/exonu/phosph_ase_sf"/>
</dbReference>
<dbReference type="SUPFAM" id="SSF56219">
    <property type="entry name" value="DNase I-like"/>
    <property type="match status" value="1"/>
</dbReference>
<feature type="domain" description="Endonuclease/exonuclease/phosphatase" evidence="1">
    <location>
        <begin position="29"/>
        <end position="231"/>
    </location>
</feature>
<dbReference type="AlphaFoldDB" id="A0A2P8R2H8"/>
<organism evidence="2 3">
    <name type="scientific">Campylobacter blaseri</name>
    <dbReference type="NCBI Taxonomy" id="2042961"/>
    <lineage>
        <taxon>Bacteria</taxon>
        <taxon>Pseudomonadati</taxon>
        <taxon>Campylobacterota</taxon>
        <taxon>Epsilonproteobacteria</taxon>
        <taxon>Campylobacterales</taxon>
        <taxon>Campylobacteraceae</taxon>
        <taxon>Campylobacter</taxon>
    </lineage>
</organism>
<name>A0A2P8R2H8_9BACT</name>
<dbReference type="NCBIfam" id="NF003842">
    <property type="entry name" value="PRK05421.1-4"/>
    <property type="match status" value="1"/>
</dbReference>
<dbReference type="InterPro" id="IPR005135">
    <property type="entry name" value="Endo/exonuclease/phosphatase"/>
</dbReference>
<evidence type="ECO:0000259" key="1">
    <source>
        <dbReference type="Pfam" id="PF03372"/>
    </source>
</evidence>
<proteinExistence type="predicted"/>
<dbReference type="OrthoDB" id="9793162at2"/>